<dbReference type="InterPro" id="IPR052202">
    <property type="entry name" value="Yeast_MetPath_Reg"/>
</dbReference>
<comment type="subcellular location">
    <subcellularLocation>
        <location evidence="1">Nucleus</location>
    </subcellularLocation>
</comment>
<evidence type="ECO:0000256" key="4">
    <source>
        <dbReference type="ARBA" id="ARBA00023015"/>
    </source>
</evidence>
<evidence type="ECO:0000313" key="9">
    <source>
        <dbReference type="Proteomes" id="UP001149165"/>
    </source>
</evidence>
<keyword evidence="4" id="KW-0805">Transcription regulation</keyword>
<dbReference type="EMBL" id="JAPQKH010000003">
    <property type="protein sequence ID" value="KAJ5108322.1"/>
    <property type="molecule type" value="Genomic_DNA"/>
</dbReference>
<evidence type="ECO:0000256" key="3">
    <source>
        <dbReference type="ARBA" id="ARBA00022833"/>
    </source>
</evidence>
<comment type="caution">
    <text evidence="8">The sequence shown here is derived from an EMBL/GenBank/DDBJ whole genome shotgun (WGS) entry which is preliminary data.</text>
</comment>
<dbReference type="CDD" id="cd12148">
    <property type="entry name" value="fungal_TF_MHR"/>
    <property type="match status" value="1"/>
</dbReference>
<keyword evidence="6" id="KW-0804">Transcription</keyword>
<dbReference type="Proteomes" id="UP001149165">
    <property type="component" value="Unassembled WGS sequence"/>
</dbReference>
<dbReference type="GO" id="GO:0005634">
    <property type="term" value="C:nucleus"/>
    <property type="evidence" value="ECO:0007669"/>
    <property type="project" value="UniProtKB-SubCell"/>
</dbReference>
<protein>
    <recommendedName>
        <fullName evidence="10">Transcription factor domain-containing protein</fullName>
    </recommendedName>
</protein>
<dbReference type="GO" id="GO:0045944">
    <property type="term" value="P:positive regulation of transcription by RNA polymerase II"/>
    <property type="evidence" value="ECO:0007669"/>
    <property type="project" value="TreeGrafter"/>
</dbReference>
<gene>
    <name evidence="8" type="ORF">N7456_004997</name>
</gene>
<accession>A0A9W9FZ94</accession>
<proteinExistence type="predicted"/>
<keyword evidence="5" id="KW-0238">DNA-binding</keyword>
<reference evidence="8" key="1">
    <citation type="submission" date="2022-11" db="EMBL/GenBank/DDBJ databases">
        <authorList>
            <person name="Petersen C."/>
        </authorList>
    </citation>
    <scope>NUCLEOTIDE SEQUENCE</scope>
    <source>
        <strain evidence="8">IBT 30069</strain>
    </source>
</reference>
<organism evidence="8 9">
    <name type="scientific">Penicillium angulare</name>
    <dbReference type="NCBI Taxonomy" id="116970"/>
    <lineage>
        <taxon>Eukaryota</taxon>
        <taxon>Fungi</taxon>
        <taxon>Dikarya</taxon>
        <taxon>Ascomycota</taxon>
        <taxon>Pezizomycotina</taxon>
        <taxon>Eurotiomycetes</taxon>
        <taxon>Eurotiomycetidae</taxon>
        <taxon>Eurotiales</taxon>
        <taxon>Aspergillaceae</taxon>
        <taxon>Penicillium</taxon>
    </lineage>
</organism>
<dbReference type="GO" id="GO:0043565">
    <property type="term" value="F:sequence-specific DNA binding"/>
    <property type="evidence" value="ECO:0007669"/>
    <property type="project" value="TreeGrafter"/>
</dbReference>
<sequence length="336" mass="38699">MGLHLEPPKGLSIEEMNQRSQLFWVAYGMERSLCTNLRLPLSFSEESISAKFDSISNSTQPLGLDDLTPLSAAAHICRYRALETEVHRILHLEEDLHNFGFPTIEAWIEDITGRLHDWYQGAQLYTQYNMLEFKNVQFYHLIARIHRPTPRLRKRTPKDRQIVLESSLVLIQDYIGQEKRRRLFYPWHGVHILFETAIITLEACWASRDWPQSEEIVTKMLQSSIPQCIQLLRAIGQRWDEASLCANSLAPLMERVVAALTSRSMAMLSLVDEVSITEDIEGLLFSDGPLTWNRESLVDPSFCFPEDADCFGSILGEGLEFFQWDPEWGIMPSEPL</sequence>
<dbReference type="GO" id="GO:0046872">
    <property type="term" value="F:metal ion binding"/>
    <property type="evidence" value="ECO:0007669"/>
    <property type="project" value="UniProtKB-KW"/>
</dbReference>
<keyword evidence="2" id="KW-0479">Metal-binding</keyword>
<dbReference type="AlphaFoldDB" id="A0A9W9FZ94"/>
<keyword evidence="9" id="KW-1185">Reference proteome</keyword>
<dbReference type="PANTHER" id="PTHR47782:SF2">
    <property type="entry name" value="TRANSCRIPTION FACTOR, PUTATIVE (AFU_ORTHOLOGUE AFUA_4G12570)-RELATED"/>
    <property type="match status" value="1"/>
</dbReference>
<keyword evidence="7" id="KW-0539">Nucleus</keyword>
<dbReference type="PANTHER" id="PTHR47782">
    <property type="entry name" value="ZN(II)2CYS6 TRANSCRIPTION FACTOR (EUROFUNG)-RELATED"/>
    <property type="match status" value="1"/>
</dbReference>
<evidence type="ECO:0000256" key="6">
    <source>
        <dbReference type="ARBA" id="ARBA00023163"/>
    </source>
</evidence>
<name>A0A9W9FZ94_9EURO</name>
<dbReference type="GO" id="GO:0000981">
    <property type="term" value="F:DNA-binding transcription factor activity, RNA polymerase II-specific"/>
    <property type="evidence" value="ECO:0007669"/>
    <property type="project" value="TreeGrafter"/>
</dbReference>
<evidence type="ECO:0000256" key="5">
    <source>
        <dbReference type="ARBA" id="ARBA00023125"/>
    </source>
</evidence>
<dbReference type="OrthoDB" id="4322543at2759"/>
<evidence type="ECO:0000256" key="2">
    <source>
        <dbReference type="ARBA" id="ARBA00022723"/>
    </source>
</evidence>
<evidence type="ECO:0000313" key="8">
    <source>
        <dbReference type="EMBL" id="KAJ5108322.1"/>
    </source>
</evidence>
<evidence type="ECO:0000256" key="7">
    <source>
        <dbReference type="ARBA" id="ARBA00023242"/>
    </source>
</evidence>
<evidence type="ECO:0008006" key="10">
    <source>
        <dbReference type="Google" id="ProtNLM"/>
    </source>
</evidence>
<keyword evidence="3" id="KW-0862">Zinc</keyword>
<evidence type="ECO:0000256" key="1">
    <source>
        <dbReference type="ARBA" id="ARBA00004123"/>
    </source>
</evidence>
<reference evidence="8" key="2">
    <citation type="journal article" date="2023" name="IMA Fungus">
        <title>Comparative genomic study of the Penicillium genus elucidates a diverse pangenome and 15 lateral gene transfer events.</title>
        <authorList>
            <person name="Petersen C."/>
            <person name="Sorensen T."/>
            <person name="Nielsen M.R."/>
            <person name="Sondergaard T.E."/>
            <person name="Sorensen J.L."/>
            <person name="Fitzpatrick D.A."/>
            <person name="Frisvad J.C."/>
            <person name="Nielsen K.L."/>
        </authorList>
    </citation>
    <scope>NUCLEOTIDE SEQUENCE</scope>
    <source>
        <strain evidence="8">IBT 30069</strain>
    </source>
</reference>